<feature type="modified residue" description="N6-(pyridoxal phosphate)lysine" evidence="7">
    <location>
        <position position="182"/>
    </location>
</feature>
<evidence type="ECO:0000313" key="9">
    <source>
        <dbReference type="EMBL" id="HEN28934.1"/>
    </source>
</evidence>
<dbReference type="AlphaFoldDB" id="A0A7C2P5U2"/>
<dbReference type="PIRSF" id="PIRSF000390">
    <property type="entry name" value="PLP_StrS"/>
    <property type="match status" value="1"/>
</dbReference>
<evidence type="ECO:0000256" key="7">
    <source>
        <dbReference type="PIRSR" id="PIRSR000390-2"/>
    </source>
</evidence>
<comment type="caution">
    <text evidence="9">The sequence shown here is derived from an EMBL/GenBank/DDBJ whole genome shotgun (WGS) entry which is preliminary data.</text>
</comment>
<evidence type="ECO:0000256" key="8">
    <source>
        <dbReference type="RuleBase" id="RU004508"/>
    </source>
</evidence>
<sequence length="371" mass="42347">MRIPIAEPCIGEEELRNVIEAVKSGWISSKGKFIEEFERVFAGYCGVKYGVTTANGTVALHLALKALEIKKGDEVIVPTLTFVATANAVKYCNAKPVFVDSHPEYWCVDPEKIEEKINKNTKAIIPVHLYGHPCDMDWIRDIAEDRGLYVIEDCAEAHGAEYKGKKVGSFGDIACFSFYGNKIITTGEGGICITNNEELAEKMLILRDHGMSKERKYWHEVVGFNYRMTNLQAAIGVAQLKKLDTFVKTKRQIAKWYSEELKELEEKGLIKLHPEMNWAKCVYWMYSILVEDKAKFSRDELMKMLEKHGIETRPFFFPMHKLPMYNNNNEKVPIAEELARKGLNLPSSVNLTLDNISYICNTINTILKVFR</sequence>
<evidence type="ECO:0000256" key="3">
    <source>
        <dbReference type="ARBA" id="ARBA00022679"/>
    </source>
</evidence>
<evidence type="ECO:0000256" key="2">
    <source>
        <dbReference type="ARBA" id="ARBA00022576"/>
    </source>
</evidence>
<dbReference type="Pfam" id="PF01041">
    <property type="entry name" value="DegT_DnrJ_EryC1"/>
    <property type="match status" value="1"/>
</dbReference>
<evidence type="ECO:0000256" key="1">
    <source>
        <dbReference type="ARBA" id="ARBA00001933"/>
    </source>
</evidence>
<gene>
    <name evidence="9" type="ORF">ENQ77_09895</name>
</gene>
<evidence type="ECO:0000256" key="4">
    <source>
        <dbReference type="ARBA" id="ARBA00022898"/>
    </source>
</evidence>
<dbReference type="InterPro" id="IPR015422">
    <property type="entry name" value="PyrdxlP-dep_Trfase_small"/>
</dbReference>
<accession>A0A7C2P5U2</accession>
<dbReference type="PANTHER" id="PTHR30244">
    <property type="entry name" value="TRANSAMINASE"/>
    <property type="match status" value="1"/>
</dbReference>
<dbReference type="Gene3D" id="3.40.640.10">
    <property type="entry name" value="Type I PLP-dependent aspartate aminotransferase-like (Major domain)"/>
    <property type="match status" value="1"/>
</dbReference>
<proteinExistence type="inferred from homology"/>
<evidence type="ECO:0000256" key="6">
    <source>
        <dbReference type="PIRSR" id="PIRSR000390-1"/>
    </source>
</evidence>
<comment type="cofactor">
    <cofactor evidence="1">
        <name>pyridoxal 5'-phosphate</name>
        <dbReference type="ChEBI" id="CHEBI:597326"/>
    </cofactor>
</comment>
<dbReference type="InterPro" id="IPR015424">
    <property type="entry name" value="PyrdxlP-dep_Trfase"/>
</dbReference>
<evidence type="ECO:0000256" key="5">
    <source>
        <dbReference type="ARBA" id="ARBA00037999"/>
    </source>
</evidence>
<dbReference type="InterPro" id="IPR000653">
    <property type="entry name" value="DegT/StrS_aminotransferase"/>
</dbReference>
<dbReference type="GO" id="GO:0008483">
    <property type="term" value="F:transaminase activity"/>
    <property type="evidence" value="ECO:0007669"/>
    <property type="project" value="UniProtKB-KW"/>
</dbReference>
<name>A0A7C2P5U2_UNCW3</name>
<dbReference type="SUPFAM" id="SSF53383">
    <property type="entry name" value="PLP-dependent transferases"/>
    <property type="match status" value="1"/>
</dbReference>
<keyword evidence="3 9" id="KW-0808">Transferase</keyword>
<dbReference type="CDD" id="cd00616">
    <property type="entry name" value="AHBA_syn"/>
    <property type="match status" value="1"/>
</dbReference>
<reference evidence="9" key="1">
    <citation type="journal article" date="2020" name="mSystems">
        <title>Genome- and Community-Level Interaction Insights into Carbon Utilization and Element Cycling Functions of Hydrothermarchaeota in Hydrothermal Sediment.</title>
        <authorList>
            <person name="Zhou Z."/>
            <person name="Liu Y."/>
            <person name="Xu W."/>
            <person name="Pan J."/>
            <person name="Luo Z.H."/>
            <person name="Li M."/>
        </authorList>
    </citation>
    <scope>NUCLEOTIDE SEQUENCE [LARGE SCALE GENOMIC DNA]</scope>
    <source>
        <strain evidence="9">SpSt-34</strain>
    </source>
</reference>
<protein>
    <submittedName>
        <fullName evidence="9">DegT/DnrJ/EryC1/StrS family aminotransferase</fullName>
    </submittedName>
</protein>
<dbReference type="EMBL" id="DSOL01000281">
    <property type="protein sequence ID" value="HEN28934.1"/>
    <property type="molecule type" value="Genomic_DNA"/>
</dbReference>
<comment type="similarity">
    <text evidence="5 8">Belongs to the DegT/DnrJ/EryC1 family.</text>
</comment>
<dbReference type="Gene3D" id="3.90.1150.10">
    <property type="entry name" value="Aspartate Aminotransferase, domain 1"/>
    <property type="match status" value="1"/>
</dbReference>
<dbReference type="GO" id="GO:0030170">
    <property type="term" value="F:pyridoxal phosphate binding"/>
    <property type="evidence" value="ECO:0007669"/>
    <property type="project" value="TreeGrafter"/>
</dbReference>
<feature type="active site" description="Proton acceptor" evidence="6">
    <location>
        <position position="182"/>
    </location>
</feature>
<dbReference type="GO" id="GO:0000271">
    <property type="term" value="P:polysaccharide biosynthetic process"/>
    <property type="evidence" value="ECO:0007669"/>
    <property type="project" value="TreeGrafter"/>
</dbReference>
<dbReference type="PANTHER" id="PTHR30244:SF34">
    <property type="entry name" value="DTDP-4-AMINO-4,6-DIDEOXYGALACTOSE TRANSAMINASE"/>
    <property type="match status" value="1"/>
</dbReference>
<dbReference type="FunFam" id="3.40.640.10:FF:000090">
    <property type="entry name" value="Pyridoxal phosphate-dependent aminotransferase"/>
    <property type="match status" value="1"/>
</dbReference>
<dbReference type="InterPro" id="IPR015421">
    <property type="entry name" value="PyrdxlP-dep_Trfase_major"/>
</dbReference>
<keyword evidence="4 7" id="KW-0663">Pyridoxal phosphate</keyword>
<organism evidence="9">
    <name type="scientific">candidate division WOR-3 bacterium</name>
    <dbReference type="NCBI Taxonomy" id="2052148"/>
    <lineage>
        <taxon>Bacteria</taxon>
        <taxon>Bacteria division WOR-3</taxon>
    </lineage>
</organism>
<keyword evidence="2 9" id="KW-0032">Aminotransferase</keyword>